<comment type="caution">
    <text evidence="2">The sequence shown here is derived from an EMBL/GenBank/DDBJ whole genome shotgun (WGS) entry which is preliminary data.</text>
</comment>
<name>A0A918EIS9_9ACTN</name>
<organism evidence="2 3">
    <name type="scientific">Streptomyces roseolilacinus</name>
    <dbReference type="NCBI Taxonomy" id="66904"/>
    <lineage>
        <taxon>Bacteria</taxon>
        <taxon>Bacillati</taxon>
        <taxon>Actinomycetota</taxon>
        <taxon>Actinomycetes</taxon>
        <taxon>Kitasatosporales</taxon>
        <taxon>Streptomycetaceae</taxon>
        <taxon>Streptomyces</taxon>
    </lineage>
</organism>
<gene>
    <name evidence="2" type="ORF">GCM10010249_17470</name>
</gene>
<dbReference type="EMBL" id="BMSV01000003">
    <property type="protein sequence ID" value="GGP99777.1"/>
    <property type="molecule type" value="Genomic_DNA"/>
</dbReference>
<accession>A0A918EIS9</accession>
<dbReference type="AlphaFoldDB" id="A0A918EIS9"/>
<dbReference type="InterPro" id="IPR043917">
    <property type="entry name" value="DUF5753"/>
</dbReference>
<feature type="domain" description="DUF5753" evidence="1">
    <location>
        <begin position="4"/>
        <end position="166"/>
    </location>
</feature>
<sequence length="174" mass="19578">MVSLCTYECRLVPGLLQSGAYVRAVFRYRIPPLSDEQLEAQVAARLERQEMLRERIHVPFGFIVEEPVFRRCFGDAETRRGMLDHVLAQGARRNVTLQVLPLGADLHACTDGPVRLLGTPEGRRVAYSEGQENGRLITGPKQVSLLHQRCDTLRSQALTPKDSRDLSERLRGAL</sequence>
<reference evidence="2" key="1">
    <citation type="journal article" date="2014" name="Int. J. Syst. Evol. Microbiol.">
        <title>Complete genome sequence of Corynebacterium casei LMG S-19264T (=DSM 44701T), isolated from a smear-ripened cheese.</title>
        <authorList>
            <consortium name="US DOE Joint Genome Institute (JGI-PGF)"/>
            <person name="Walter F."/>
            <person name="Albersmeier A."/>
            <person name="Kalinowski J."/>
            <person name="Ruckert C."/>
        </authorList>
    </citation>
    <scope>NUCLEOTIDE SEQUENCE</scope>
    <source>
        <strain evidence="2">JCM 4335</strain>
    </source>
</reference>
<reference evidence="2" key="2">
    <citation type="submission" date="2020-09" db="EMBL/GenBank/DDBJ databases">
        <authorList>
            <person name="Sun Q."/>
            <person name="Ohkuma M."/>
        </authorList>
    </citation>
    <scope>NUCLEOTIDE SEQUENCE</scope>
    <source>
        <strain evidence="2">JCM 4335</strain>
    </source>
</reference>
<evidence type="ECO:0000313" key="3">
    <source>
        <dbReference type="Proteomes" id="UP000654123"/>
    </source>
</evidence>
<dbReference type="Proteomes" id="UP000654123">
    <property type="component" value="Unassembled WGS sequence"/>
</dbReference>
<dbReference type="Pfam" id="PF19054">
    <property type="entry name" value="DUF5753"/>
    <property type="match status" value="1"/>
</dbReference>
<evidence type="ECO:0000259" key="1">
    <source>
        <dbReference type="Pfam" id="PF19054"/>
    </source>
</evidence>
<proteinExistence type="predicted"/>
<keyword evidence="3" id="KW-1185">Reference proteome</keyword>
<protein>
    <recommendedName>
        <fullName evidence="1">DUF5753 domain-containing protein</fullName>
    </recommendedName>
</protein>
<evidence type="ECO:0000313" key="2">
    <source>
        <dbReference type="EMBL" id="GGP99777.1"/>
    </source>
</evidence>